<dbReference type="WBParaSite" id="NBR_0001717201-mRNA-1">
    <property type="protein sequence ID" value="NBR_0001717201-mRNA-1"/>
    <property type="gene ID" value="NBR_0001717201"/>
</dbReference>
<evidence type="ECO:0000256" key="3">
    <source>
        <dbReference type="ARBA" id="ARBA00022734"/>
    </source>
</evidence>
<dbReference type="EC" id="2.4.1.-" evidence="7"/>
<dbReference type="PROSITE" id="PS50231">
    <property type="entry name" value="RICIN_B_LECTIN"/>
    <property type="match status" value="2"/>
</dbReference>
<dbReference type="InterPro" id="IPR029044">
    <property type="entry name" value="Nucleotide-diphossugar_trans"/>
</dbReference>
<evidence type="ECO:0000256" key="6">
    <source>
        <dbReference type="ARBA" id="ARBA00023211"/>
    </source>
</evidence>
<evidence type="ECO:0000256" key="2">
    <source>
        <dbReference type="ARBA" id="ARBA00004323"/>
    </source>
</evidence>
<feature type="domain" description="Ricin B lectin" evidence="8">
    <location>
        <begin position="348"/>
        <end position="484"/>
    </location>
</feature>
<dbReference type="OMA" id="NWTYRED"/>
<dbReference type="GO" id="GO:0000139">
    <property type="term" value="C:Golgi membrane"/>
    <property type="evidence" value="ECO:0007669"/>
    <property type="project" value="UniProtKB-SubCell"/>
</dbReference>
<accession>A0A158R2Y8</accession>
<proteinExistence type="inferred from homology"/>
<dbReference type="SUPFAM" id="SSF50370">
    <property type="entry name" value="Ricin B-like lectins"/>
    <property type="match status" value="2"/>
</dbReference>
<evidence type="ECO:0000313" key="11">
    <source>
        <dbReference type="WBParaSite" id="NBR_0001717201-mRNA-1"/>
    </source>
</evidence>
<comment type="cofactor">
    <cofactor evidence="1 7">
        <name>Mn(2+)</name>
        <dbReference type="ChEBI" id="CHEBI:29035"/>
    </cofactor>
</comment>
<sequence length="499" mass="59137">MDYWSSLQHWLMSKDGEIRRDDGCLDYAGKEMAKDAKTLRMQPCDAKNKFQQWKFQEYREAKAKQYAVILPCGTCSLRTAPIRSTILTTQAKLARTALLCLTEKYSENLPDTSIIICFHNEAWSVLLRTVHSVLERTPDNLLKEIILVDDFSDMKHLKEPLSRYFSQFTKVKILRMERREGLIRARLRAAAIAQGKVLTFLDSHCECMERWLEPLLDRIKRNPTTVASPIIDDIDRNTFKYKYDKARDVYIGLFDWNLRFVWHPLTDRIRKQRSRDIDPVWMCGGTLEIVPCSHVGHIFRDHSPYKWRTGVLKRNSIRLAEVWMDEYKEYYYERISHQLGEFGDVSERKRIRERLNCRSFKWYLDNIAPEVFIPSESIAKGEFWTLSENAEIRQDYSCISYGAENLMMVRCHGERGDQEWRYNHKVRNPVLYPWLLSVQYYGPRRIGRLYHVLSKKCLGMTADGQKLSMEPCEDFNKFQKWRFSKYDEGKAMEYQAIIP</sequence>
<dbReference type="Pfam" id="PF00535">
    <property type="entry name" value="Glycos_transf_2"/>
    <property type="match status" value="1"/>
</dbReference>
<keyword evidence="3 7" id="KW-0430">Lectin</keyword>
<evidence type="ECO:0000313" key="10">
    <source>
        <dbReference type="Proteomes" id="UP000271162"/>
    </source>
</evidence>
<dbReference type="InterPro" id="IPR035992">
    <property type="entry name" value="Ricin_B-like_lectins"/>
</dbReference>
<evidence type="ECO:0000259" key="8">
    <source>
        <dbReference type="SMART" id="SM00458"/>
    </source>
</evidence>
<keyword evidence="6 7" id="KW-0464">Manganese</keyword>
<dbReference type="Gene3D" id="2.80.10.50">
    <property type="match status" value="3"/>
</dbReference>
<evidence type="ECO:0000256" key="4">
    <source>
        <dbReference type="ARBA" id="ARBA00023034"/>
    </source>
</evidence>
<comment type="similarity">
    <text evidence="7">Belongs to the glycosyltransferase 2 family. GalNAc-T subfamily.</text>
</comment>
<dbReference type="SUPFAM" id="SSF53448">
    <property type="entry name" value="Nucleotide-diphospho-sugar transferases"/>
    <property type="match status" value="1"/>
</dbReference>
<comment type="pathway">
    <text evidence="7">Protein modification; protein glycosylation.</text>
</comment>
<dbReference type="InterPro" id="IPR000772">
    <property type="entry name" value="Ricin_B_lectin"/>
</dbReference>
<dbReference type="Gene3D" id="3.90.550.10">
    <property type="entry name" value="Spore Coat Polysaccharide Biosynthesis Protein SpsA, Chain A"/>
    <property type="match status" value="2"/>
</dbReference>
<reference evidence="11" key="1">
    <citation type="submission" date="2016-04" db="UniProtKB">
        <authorList>
            <consortium name="WormBaseParasite"/>
        </authorList>
    </citation>
    <scope>IDENTIFICATION</scope>
</reference>
<dbReference type="UniPathway" id="UPA00378"/>
<keyword evidence="5 7" id="KW-1015">Disulfide bond</keyword>
<evidence type="ECO:0000256" key="1">
    <source>
        <dbReference type="ARBA" id="ARBA00001936"/>
    </source>
</evidence>
<gene>
    <name evidence="9" type="ORF">NBR_LOCUS17173</name>
</gene>
<dbReference type="PANTHER" id="PTHR11675">
    <property type="entry name" value="N-ACETYLGALACTOSAMINYLTRANSFERASE"/>
    <property type="match status" value="1"/>
</dbReference>
<keyword evidence="7" id="KW-0328">Glycosyltransferase</keyword>
<dbReference type="GO" id="GO:0006493">
    <property type="term" value="P:protein O-linked glycosylation"/>
    <property type="evidence" value="ECO:0007669"/>
    <property type="project" value="TreeGrafter"/>
</dbReference>
<dbReference type="GO" id="GO:0030246">
    <property type="term" value="F:carbohydrate binding"/>
    <property type="evidence" value="ECO:0007669"/>
    <property type="project" value="UniProtKB-KW"/>
</dbReference>
<dbReference type="InterPro" id="IPR001173">
    <property type="entry name" value="Glyco_trans_2-like"/>
</dbReference>
<name>A0A158R2Y8_NIPBR</name>
<dbReference type="Proteomes" id="UP000271162">
    <property type="component" value="Unassembled WGS sequence"/>
</dbReference>
<dbReference type="EMBL" id="UYSL01022595">
    <property type="protein sequence ID" value="VDL80786.1"/>
    <property type="molecule type" value="Genomic_DNA"/>
</dbReference>
<dbReference type="STRING" id="27835.A0A158R2Y8"/>
<dbReference type="AlphaFoldDB" id="A0A158R2Y8"/>
<evidence type="ECO:0000313" key="9">
    <source>
        <dbReference type="EMBL" id="VDL80786.1"/>
    </source>
</evidence>
<keyword evidence="4 7" id="KW-0333">Golgi apparatus</keyword>
<keyword evidence="10" id="KW-1185">Reference proteome</keyword>
<evidence type="ECO:0000256" key="5">
    <source>
        <dbReference type="ARBA" id="ARBA00023157"/>
    </source>
</evidence>
<organism evidence="11">
    <name type="scientific">Nippostrongylus brasiliensis</name>
    <name type="common">Rat hookworm</name>
    <dbReference type="NCBI Taxonomy" id="27835"/>
    <lineage>
        <taxon>Eukaryota</taxon>
        <taxon>Metazoa</taxon>
        <taxon>Ecdysozoa</taxon>
        <taxon>Nematoda</taxon>
        <taxon>Chromadorea</taxon>
        <taxon>Rhabditida</taxon>
        <taxon>Rhabditina</taxon>
        <taxon>Rhabditomorpha</taxon>
        <taxon>Strongyloidea</taxon>
        <taxon>Heligmosomidae</taxon>
        <taxon>Nippostrongylus</taxon>
    </lineage>
</organism>
<protein>
    <recommendedName>
        <fullName evidence="7">Polypeptide N-acetylgalactosaminyltransferase</fullName>
        <ecNumber evidence="7">2.4.1.-</ecNumber>
    </recommendedName>
    <alternativeName>
        <fullName evidence="7">Protein-UDP acetylgalactosaminyltransferase</fullName>
    </alternativeName>
</protein>
<dbReference type="SMART" id="SM00458">
    <property type="entry name" value="RICIN"/>
    <property type="match status" value="1"/>
</dbReference>
<comment type="subcellular location">
    <subcellularLocation>
        <location evidence="2 7">Golgi apparatus membrane</location>
        <topology evidence="2 7">Single-pass type II membrane protein</topology>
    </subcellularLocation>
</comment>
<reference evidence="9 10" key="2">
    <citation type="submission" date="2018-11" db="EMBL/GenBank/DDBJ databases">
        <authorList>
            <consortium name="Pathogen Informatics"/>
        </authorList>
    </citation>
    <scope>NUCLEOTIDE SEQUENCE [LARGE SCALE GENOMIC DNA]</scope>
</reference>
<dbReference type="PANTHER" id="PTHR11675:SF131">
    <property type="entry name" value="POLYPEPTIDE N-ACETYLGALACTOSAMINYLTRANSFERASE 9-RELATED"/>
    <property type="match status" value="1"/>
</dbReference>
<dbReference type="GO" id="GO:0004653">
    <property type="term" value="F:polypeptide N-acetylgalactosaminyltransferase activity"/>
    <property type="evidence" value="ECO:0007669"/>
    <property type="project" value="TreeGrafter"/>
</dbReference>
<evidence type="ECO:0000256" key="7">
    <source>
        <dbReference type="RuleBase" id="RU361242"/>
    </source>
</evidence>
<keyword evidence="7" id="KW-0808">Transferase</keyword>